<dbReference type="Gene3D" id="1.20.1530.20">
    <property type="match status" value="1"/>
</dbReference>
<comment type="caution">
    <text evidence="7">The sequence shown here is derived from an EMBL/GenBank/DDBJ whole genome shotgun (WGS) entry which is preliminary data.</text>
</comment>
<dbReference type="GO" id="GO:0042391">
    <property type="term" value="P:regulation of membrane potential"/>
    <property type="evidence" value="ECO:0007669"/>
    <property type="project" value="InterPro"/>
</dbReference>
<comment type="subcellular location">
    <subcellularLocation>
        <location evidence="1">Membrane</location>
        <topology evidence="1">Multi-pass membrane protein</topology>
    </subcellularLocation>
</comment>
<dbReference type="EMBL" id="VYQE01000006">
    <property type="protein sequence ID" value="KAA9005584.1"/>
    <property type="molecule type" value="Genomic_DNA"/>
</dbReference>
<feature type="transmembrane region" description="Helical" evidence="5">
    <location>
        <begin position="305"/>
        <end position="326"/>
    </location>
</feature>
<protein>
    <submittedName>
        <fullName evidence="7">Sodium:proton antiporter</fullName>
    </submittedName>
</protein>
<dbReference type="GO" id="GO:0120029">
    <property type="term" value="P:proton export across plasma membrane"/>
    <property type="evidence" value="ECO:0007669"/>
    <property type="project" value="InterPro"/>
</dbReference>
<proteinExistence type="predicted"/>
<reference evidence="7 8" key="1">
    <citation type="submission" date="2019-09" db="EMBL/GenBank/DDBJ databases">
        <authorList>
            <person name="Park J.-S."/>
            <person name="Choi H.-J."/>
        </authorList>
    </citation>
    <scope>NUCLEOTIDE SEQUENCE [LARGE SCALE GENOMIC DNA]</scope>
    <source>
        <strain evidence="7 8">176SS1-4</strain>
    </source>
</reference>
<feature type="transmembrane region" description="Helical" evidence="5">
    <location>
        <begin position="347"/>
        <end position="365"/>
    </location>
</feature>
<feature type="transmembrane region" description="Helical" evidence="5">
    <location>
        <begin position="377"/>
        <end position="402"/>
    </location>
</feature>
<accession>A0A5J5GDP8</accession>
<dbReference type="AlphaFoldDB" id="A0A5J5GDP8"/>
<evidence type="ECO:0000256" key="4">
    <source>
        <dbReference type="ARBA" id="ARBA00023136"/>
    </source>
</evidence>
<dbReference type="PANTHER" id="PTHR31382:SF1">
    <property type="entry name" value="SODIUM ION_PROTON EXCHANGER (EUROFUNG)"/>
    <property type="match status" value="1"/>
</dbReference>
<evidence type="ECO:0000256" key="2">
    <source>
        <dbReference type="ARBA" id="ARBA00022692"/>
    </source>
</evidence>
<evidence type="ECO:0000256" key="3">
    <source>
        <dbReference type="ARBA" id="ARBA00022989"/>
    </source>
</evidence>
<sequence>MQHIHSAIVISGLVVIVLGLLSGPIKRSVLSIPLLATLMGLLAGPEVLGWLNVDAWHRPEEILKQAARFTLAVSVTGIAIRTPTEDLRKLARPVLILLSFGMLAMWGLSSVAAWLALGLPLASVLLLGAIVTPTDPVAASSIVNGAAAEHSLPDRLRSTLSLESGANDGLGYLLVMLPLLAITGGWDGGTLREWLVDVVLIGVILAVALGALMGLALGTALRRADEAGLVEEHSLLSLTVALSLVALAGAKLVGSDGILAAFAAGAAFNASVERQERLEEENVQEAILKLFNLPVFVLFGAMLPWAGWVSLGWAGLGFGLLVLVLRRPPTLALLGPVLGAGLRARDAVFLGWFGPMGVAAIYYALHAKAETGEAVLWHAASLAVALSVVAHGVTASLGMRLYDRAAEASDRSPEGRHAPSRSG</sequence>
<dbReference type="InterPro" id="IPR038770">
    <property type="entry name" value="Na+/solute_symporter_sf"/>
</dbReference>
<evidence type="ECO:0000313" key="7">
    <source>
        <dbReference type="EMBL" id="KAA9005584.1"/>
    </source>
</evidence>
<evidence type="ECO:0000256" key="1">
    <source>
        <dbReference type="ARBA" id="ARBA00004141"/>
    </source>
</evidence>
<dbReference type="Proteomes" id="UP000326554">
    <property type="component" value="Unassembled WGS sequence"/>
</dbReference>
<feature type="transmembrane region" description="Helical" evidence="5">
    <location>
        <begin position="198"/>
        <end position="221"/>
    </location>
</feature>
<dbReference type="GO" id="GO:0005886">
    <property type="term" value="C:plasma membrane"/>
    <property type="evidence" value="ECO:0007669"/>
    <property type="project" value="InterPro"/>
</dbReference>
<gene>
    <name evidence="7" type="ORF">F3S47_16910</name>
</gene>
<dbReference type="PANTHER" id="PTHR31382">
    <property type="entry name" value="NA(+)/H(+) ANTIPORTER"/>
    <property type="match status" value="1"/>
</dbReference>
<feature type="domain" description="Cation/H+ exchanger transmembrane" evidence="6">
    <location>
        <begin position="15"/>
        <end position="395"/>
    </location>
</feature>
<feature type="transmembrane region" description="Helical" evidence="5">
    <location>
        <begin position="169"/>
        <end position="186"/>
    </location>
</feature>
<keyword evidence="2 5" id="KW-0812">Transmembrane</keyword>
<dbReference type="RefSeq" id="WP_150446490.1">
    <property type="nucleotide sequence ID" value="NZ_VYQE01000006.1"/>
</dbReference>
<keyword evidence="8" id="KW-1185">Reference proteome</keyword>
<organism evidence="7 8">
    <name type="scientific">Histidinibacterium aquaticum</name>
    <dbReference type="NCBI Taxonomy" id="2613962"/>
    <lineage>
        <taxon>Bacteria</taxon>
        <taxon>Pseudomonadati</taxon>
        <taxon>Pseudomonadota</taxon>
        <taxon>Alphaproteobacteria</taxon>
        <taxon>Rhodobacterales</taxon>
        <taxon>Paracoccaceae</taxon>
        <taxon>Histidinibacterium</taxon>
    </lineage>
</organism>
<dbReference type="GO" id="GO:0015385">
    <property type="term" value="F:sodium:proton antiporter activity"/>
    <property type="evidence" value="ECO:0007669"/>
    <property type="project" value="InterPro"/>
</dbReference>
<dbReference type="InterPro" id="IPR004712">
    <property type="entry name" value="Na+/H+_antiporter_fungi"/>
</dbReference>
<dbReference type="Pfam" id="PF00999">
    <property type="entry name" value="Na_H_Exchanger"/>
    <property type="match status" value="1"/>
</dbReference>
<dbReference type="InterPro" id="IPR006153">
    <property type="entry name" value="Cation/H_exchanger_TM"/>
</dbReference>
<feature type="transmembrane region" description="Helical" evidence="5">
    <location>
        <begin position="94"/>
        <end position="117"/>
    </location>
</feature>
<feature type="transmembrane region" description="Helical" evidence="5">
    <location>
        <begin position="6"/>
        <end position="25"/>
    </location>
</feature>
<keyword evidence="3 5" id="KW-1133">Transmembrane helix</keyword>
<name>A0A5J5GDP8_9RHOB</name>
<feature type="transmembrane region" description="Helical" evidence="5">
    <location>
        <begin position="32"/>
        <end position="53"/>
    </location>
</feature>
<evidence type="ECO:0000256" key="5">
    <source>
        <dbReference type="SAM" id="Phobius"/>
    </source>
</evidence>
<dbReference type="GO" id="GO:0036376">
    <property type="term" value="P:sodium ion export across plasma membrane"/>
    <property type="evidence" value="ECO:0007669"/>
    <property type="project" value="InterPro"/>
</dbReference>
<keyword evidence="4 5" id="KW-0472">Membrane</keyword>
<evidence type="ECO:0000313" key="8">
    <source>
        <dbReference type="Proteomes" id="UP000326554"/>
    </source>
</evidence>
<evidence type="ECO:0000259" key="6">
    <source>
        <dbReference type="Pfam" id="PF00999"/>
    </source>
</evidence>